<comment type="caution">
    <text evidence="5">The sequence shown here is derived from an EMBL/GenBank/DDBJ whole genome shotgun (WGS) entry which is preliminary data.</text>
</comment>
<dbReference type="GO" id="GO:0042352">
    <property type="term" value="P:GDP-L-fucose salvage"/>
    <property type="evidence" value="ECO:0007669"/>
    <property type="project" value="TreeGrafter"/>
</dbReference>
<name>A0AAW0VSH3_CHEQU</name>
<keyword evidence="3" id="KW-0418">Kinase</keyword>
<evidence type="ECO:0000256" key="3">
    <source>
        <dbReference type="ARBA" id="ARBA00022777"/>
    </source>
</evidence>
<dbReference type="AlphaFoldDB" id="A0AAW0VSH3"/>
<reference evidence="5 6" key="1">
    <citation type="journal article" date="2024" name="BMC Genomics">
        <title>Genome assembly of redclaw crayfish (Cherax quadricarinatus) provides insights into its immune adaptation and hypoxia tolerance.</title>
        <authorList>
            <person name="Liu Z."/>
            <person name="Zheng J."/>
            <person name="Li H."/>
            <person name="Fang K."/>
            <person name="Wang S."/>
            <person name="He J."/>
            <person name="Zhou D."/>
            <person name="Weng S."/>
            <person name="Chi M."/>
            <person name="Gu Z."/>
            <person name="He J."/>
            <person name="Li F."/>
            <person name="Wang M."/>
        </authorList>
    </citation>
    <scope>NUCLEOTIDE SEQUENCE [LARGE SCALE GENOMIC DNA]</scope>
    <source>
        <strain evidence="5">ZL_2023a</strain>
    </source>
</reference>
<dbReference type="GO" id="GO:0000166">
    <property type="term" value="F:nucleotide binding"/>
    <property type="evidence" value="ECO:0007669"/>
    <property type="project" value="UniProtKB-KW"/>
</dbReference>
<dbReference type="PANTHER" id="PTHR32463">
    <property type="entry name" value="L-FUCOSE KINASE"/>
    <property type="match status" value="1"/>
</dbReference>
<keyword evidence="2" id="KW-0547">Nucleotide-binding</keyword>
<evidence type="ECO:0000259" key="4">
    <source>
        <dbReference type="Pfam" id="PF07959"/>
    </source>
</evidence>
<dbReference type="GO" id="GO:0050201">
    <property type="term" value="F:fucokinase activity"/>
    <property type="evidence" value="ECO:0007669"/>
    <property type="project" value="TreeGrafter"/>
</dbReference>
<dbReference type="InterPro" id="IPR012887">
    <property type="entry name" value="GDP_fucose_pyrophosphorylase"/>
</dbReference>
<organism evidence="5 6">
    <name type="scientific">Cherax quadricarinatus</name>
    <name type="common">Australian red claw crayfish</name>
    <dbReference type="NCBI Taxonomy" id="27406"/>
    <lineage>
        <taxon>Eukaryota</taxon>
        <taxon>Metazoa</taxon>
        <taxon>Ecdysozoa</taxon>
        <taxon>Arthropoda</taxon>
        <taxon>Crustacea</taxon>
        <taxon>Multicrustacea</taxon>
        <taxon>Malacostraca</taxon>
        <taxon>Eumalacostraca</taxon>
        <taxon>Eucarida</taxon>
        <taxon>Decapoda</taxon>
        <taxon>Pleocyemata</taxon>
        <taxon>Astacidea</taxon>
        <taxon>Parastacoidea</taxon>
        <taxon>Parastacidae</taxon>
        <taxon>Cherax</taxon>
    </lineage>
</organism>
<accession>A0AAW0VSH3</accession>
<evidence type="ECO:0000256" key="1">
    <source>
        <dbReference type="ARBA" id="ARBA00022679"/>
    </source>
</evidence>
<proteinExistence type="predicted"/>
<evidence type="ECO:0000256" key="2">
    <source>
        <dbReference type="ARBA" id="ARBA00022741"/>
    </source>
</evidence>
<dbReference type="Pfam" id="PF07959">
    <property type="entry name" value="Fucose_pyrophosphorylase"/>
    <property type="match status" value="1"/>
</dbReference>
<dbReference type="InterPro" id="IPR052203">
    <property type="entry name" value="GHMP_Kinase-Related"/>
</dbReference>
<dbReference type="Proteomes" id="UP001445076">
    <property type="component" value="Unassembled WGS sequence"/>
</dbReference>
<protein>
    <recommendedName>
        <fullName evidence="4">GDP-fucose pyrophosphorylase domain-containing protein</fullName>
    </recommendedName>
</protein>
<gene>
    <name evidence="5" type="ORF">OTU49_013472</name>
</gene>
<dbReference type="PANTHER" id="PTHR32463:SF0">
    <property type="entry name" value="L-FUCOSE KINASE"/>
    <property type="match status" value="1"/>
</dbReference>
<feature type="domain" description="GDP-fucose pyrophosphorylase" evidence="4">
    <location>
        <begin position="107"/>
        <end position="276"/>
    </location>
</feature>
<keyword evidence="6" id="KW-1185">Reference proteome</keyword>
<feature type="non-terminal residue" evidence="5">
    <location>
        <position position="1"/>
    </location>
</feature>
<evidence type="ECO:0000313" key="6">
    <source>
        <dbReference type="Proteomes" id="UP001445076"/>
    </source>
</evidence>
<sequence length="290" mass="31422">RLDTMDSYDDYSNLHWTSIVITCSSGSVRDGVEEECKRLSKGGLLPSHDLLLVLDDPQHEVEVSKQEQVFHAAPGVGSGGATINAILVAMERLSAQHNHTTISSELVHSSRILVLHHGRLLVHSPGGTAFLRLSPEQTFVPPSATTTPPTLLQHAIWMTTKMSSKSKTGVWVMSLDTFLPYSCIVCPPDTDGVDGAVVCTVAAPLEHATHHGVVIANNEQDINKMEYRMPLDELRKVCSEGVGAVISGLVFLSSSLTEKLLGLHTVPPLDRCTYYGMDSGVPPLQVSFFT</sequence>
<dbReference type="EMBL" id="JARKIK010000657">
    <property type="protein sequence ID" value="KAK8720253.1"/>
    <property type="molecule type" value="Genomic_DNA"/>
</dbReference>
<keyword evidence="1" id="KW-0808">Transferase</keyword>
<evidence type="ECO:0000313" key="5">
    <source>
        <dbReference type="EMBL" id="KAK8720253.1"/>
    </source>
</evidence>